<comment type="similarity">
    <text evidence="1">Belongs to the RIPOR family.</text>
</comment>
<sequence length="825" mass="92301">MSLTERRRLQQLVPELPDGSGISRSRSFAGFLNRSLSRKESMNPSSHGQDYRMLIQRSSDQRLRSVKVPKTPRPLRALTIIDALRNGLQECIQLTNDDMKGLLNGNERLPTQNTQQLKAADRYLKRLELQLSKLEELGENYNVQHRLREGVRNMAQAYMSSSGKEKNHALGNVKAGYKECTQAMCTLEAQLEQMMGSLEMRMKGVAGFARLCPGDTFEIIIRHGEQKWKSRGHVNKDASQSWDQEAAIFKSLLGDIMHIKASEVRTLGNRIIVGNKHCETKDLFSAHPQVMTISLNSNGSLKLSLIISWNPLDGIADQNVWSPWMLKANDSTLPKPNRDPVAVVTSPAKAAEELLPHRSVYSSTISVASDRHSSVSPKTEASNAGSMSPSNMSVTPSQESLENAIRAVVSSVRDIRGRYSQLFNLETQIFRLGKILLPVDGDNGRMSRGSNLSISVESALDCFDFLDEVEEEDNLTRDAQKSGTVDSGIEAMADSVSRRRHHDEQISSGNDQIDLALVQHLIYCDSLLESLGSYGPLKHSESRAIRHLQSQGEIFEILGNLVENPNLLEDFTTLMRDITEKQRLHLLWEQCAGGHYLCTSADSVVTQLKARYVHFFKTFTETERQDVLELLICQMLDRPAFDPASIVTLFHFLTFLKTDNHWEVEVLLLKFHNDLKILGSLQSKNSSEVVETLQSLRGRPVDAAYAIQIGVCLLSTEDDVVKAARDFLLNSEKDTTLRSWMMKTYATALEDERTEIRRSACIALRVLRASEYLHELIHVVQNDVVPAVVYEAKQTVLSFGEEGSAALRSCTGSPSDFAESAVIRA</sequence>
<evidence type="ECO:0000256" key="3">
    <source>
        <dbReference type="SAM" id="MobiDB-lite"/>
    </source>
</evidence>
<reference evidence="5 6" key="1">
    <citation type="journal article" date="2016" name="Nat. Commun.">
        <title>Extremotolerant tardigrade genome and improved radiotolerance of human cultured cells by tardigrade-unique protein.</title>
        <authorList>
            <person name="Hashimoto T."/>
            <person name="Horikawa D.D."/>
            <person name="Saito Y."/>
            <person name="Kuwahara H."/>
            <person name="Kozuka-Hata H."/>
            <person name="Shin-I T."/>
            <person name="Minakuchi Y."/>
            <person name="Ohishi K."/>
            <person name="Motoyama A."/>
            <person name="Aizu T."/>
            <person name="Enomoto A."/>
            <person name="Kondo K."/>
            <person name="Tanaka S."/>
            <person name="Hara Y."/>
            <person name="Koshikawa S."/>
            <person name="Sagara H."/>
            <person name="Miura T."/>
            <person name="Yokobori S."/>
            <person name="Miyagawa K."/>
            <person name="Suzuki Y."/>
            <person name="Kubo T."/>
            <person name="Oyama M."/>
            <person name="Kohara Y."/>
            <person name="Fujiyama A."/>
            <person name="Arakawa K."/>
            <person name="Katayama T."/>
            <person name="Toyoda A."/>
            <person name="Kunieda T."/>
        </authorList>
    </citation>
    <scope>NUCLEOTIDE SEQUENCE [LARGE SCALE GENOMIC DNA]</scope>
    <source>
        <strain evidence="5 6">YOKOZUNA-1</strain>
    </source>
</reference>
<dbReference type="PANTHER" id="PTHR15829:SF13">
    <property type="entry name" value="FAM65 N-TERMINAL DOMAIN-CONTAINING PROTEIN"/>
    <property type="match status" value="1"/>
</dbReference>
<feature type="coiled-coil region" evidence="2">
    <location>
        <begin position="117"/>
        <end position="144"/>
    </location>
</feature>
<protein>
    <recommendedName>
        <fullName evidence="4">FAM65 N-terminal domain-containing protein</fullName>
    </recommendedName>
</protein>
<dbReference type="Pfam" id="PF15903">
    <property type="entry name" value="PL48"/>
    <property type="match status" value="1"/>
</dbReference>
<dbReference type="STRING" id="947166.A0A1D1V966"/>
<dbReference type="AlphaFoldDB" id="A0A1D1V966"/>
<dbReference type="PANTHER" id="PTHR15829">
    <property type="entry name" value="PROTEIN KINASE PKN/PRK1, EFFECTOR"/>
    <property type="match status" value="1"/>
</dbReference>
<evidence type="ECO:0000256" key="1">
    <source>
        <dbReference type="ARBA" id="ARBA00005744"/>
    </source>
</evidence>
<evidence type="ECO:0000313" key="6">
    <source>
        <dbReference type="Proteomes" id="UP000186922"/>
    </source>
</evidence>
<evidence type="ECO:0000313" key="5">
    <source>
        <dbReference type="EMBL" id="GAU98231.1"/>
    </source>
</evidence>
<dbReference type="InterPro" id="IPR026136">
    <property type="entry name" value="RIPOR3"/>
</dbReference>
<dbReference type="EMBL" id="BDGG01000004">
    <property type="protein sequence ID" value="GAU98231.1"/>
    <property type="molecule type" value="Genomic_DNA"/>
</dbReference>
<feature type="region of interest" description="Disordered" evidence="3">
    <location>
        <begin position="371"/>
        <end position="397"/>
    </location>
</feature>
<keyword evidence="2" id="KW-0175">Coiled coil</keyword>
<keyword evidence="6" id="KW-1185">Reference proteome</keyword>
<evidence type="ECO:0000256" key="2">
    <source>
        <dbReference type="SAM" id="Coils"/>
    </source>
</evidence>
<accession>A0A1D1V966</accession>
<dbReference type="InterPro" id="IPR031780">
    <property type="entry name" value="FAM65_N"/>
</dbReference>
<name>A0A1D1V966_RAMVA</name>
<feature type="compositionally biased region" description="Polar residues" evidence="3">
    <location>
        <begin position="374"/>
        <end position="397"/>
    </location>
</feature>
<organism evidence="5 6">
    <name type="scientific">Ramazzottius varieornatus</name>
    <name type="common">Water bear</name>
    <name type="synonym">Tardigrade</name>
    <dbReference type="NCBI Taxonomy" id="947166"/>
    <lineage>
        <taxon>Eukaryota</taxon>
        <taxon>Metazoa</taxon>
        <taxon>Ecdysozoa</taxon>
        <taxon>Tardigrada</taxon>
        <taxon>Eutardigrada</taxon>
        <taxon>Parachela</taxon>
        <taxon>Hypsibioidea</taxon>
        <taxon>Ramazzottiidae</taxon>
        <taxon>Ramazzottius</taxon>
    </lineage>
</organism>
<feature type="domain" description="FAM65 N-terminal" evidence="4">
    <location>
        <begin position="22"/>
        <end position="317"/>
    </location>
</feature>
<dbReference type="OrthoDB" id="9999654at2759"/>
<gene>
    <name evidence="5" type="primary">RvY_09407</name>
    <name evidence="5" type="synonym">RvY_09407.1</name>
    <name evidence="5" type="ORF">RvY_09407-1</name>
</gene>
<comment type="caution">
    <text evidence="5">The sequence shown here is derived from an EMBL/GenBank/DDBJ whole genome shotgun (WGS) entry which is preliminary data.</text>
</comment>
<dbReference type="Proteomes" id="UP000186922">
    <property type="component" value="Unassembled WGS sequence"/>
</dbReference>
<proteinExistence type="inferred from homology"/>
<feature type="region of interest" description="Disordered" evidence="3">
    <location>
        <begin position="1"/>
        <end position="20"/>
    </location>
</feature>
<evidence type="ECO:0000259" key="4">
    <source>
        <dbReference type="Pfam" id="PF15903"/>
    </source>
</evidence>